<dbReference type="EMBL" id="BONX01000006">
    <property type="protein sequence ID" value="GIG94564.1"/>
    <property type="molecule type" value="Genomic_DNA"/>
</dbReference>
<keyword evidence="2" id="KW-1185">Reference proteome</keyword>
<comment type="caution">
    <text evidence="1">The sequence shown here is derived from an EMBL/GenBank/DDBJ whole genome shotgun (WGS) entry which is preliminary data.</text>
</comment>
<evidence type="ECO:0000313" key="2">
    <source>
        <dbReference type="Proteomes" id="UP000621500"/>
    </source>
</evidence>
<dbReference type="Proteomes" id="UP000621500">
    <property type="component" value="Unassembled WGS sequence"/>
</dbReference>
<protein>
    <submittedName>
        <fullName evidence="1">Uncharacterized protein</fullName>
    </submittedName>
</protein>
<accession>A0ABQ4EIW6</accession>
<proteinExistence type="predicted"/>
<name>A0ABQ4EIW6_9ACTN</name>
<dbReference type="RefSeq" id="WP_203856213.1">
    <property type="nucleotide sequence ID" value="NZ_BAAAZQ010000005.1"/>
</dbReference>
<sequence>MYPALANTAHPDAPPRFTRTTAERISADLDRQSGQRLSVTFTGDLLTVSRGNRAKMRRTRHQPDDDGLYALGDGGCLTWKRVEQP</sequence>
<evidence type="ECO:0000313" key="1">
    <source>
        <dbReference type="EMBL" id="GIG94564.1"/>
    </source>
</evidence>
<organism evidence="1 2">
    <name type="scientific">Plantactinospora mayteni</name>
    <dbReference type="NCBI Taxonomy" id="566021"/>
    <lineage>
        <taxon>Bacteria</taxon>
        <taxon>Bacillati</taxon>
        <taxon>Actinomycetota</taxon>
        <taxon>Actinomycetes</taxon>
        <taxon>Micromonosporales</taxon>
        <taxon>Micromonosporaceae</taxon>
        <taxon>Plantactinospora</taxon>
    </lineage>
</organism>
<reference evidence="1 2" key="1">
    <citation type="submission" date="2021-01" db="EMBL/GenBank/DDBJ databases">
        <title>Whole genome shotgun sequence of Plantactinospora mayteni NBRC 109088.</title>
        <authorList>
            <person name="Komaki H."/>
            <person name="Tamura T."/>
        </authorList>
    </citation>
    <scope>NUCLEOTIDE SEQUENCE [LARGE SCALE GENOMIC DNA]</scope>
    <source>
        <strain evidence="1 2">NBRC 109088</strain>
    </source>
</reference>
<gene>
    <name evidence="1" type="ORF">Pma05_11370</name>
</gene>